<evidence type="ECO:0008006" key="5">
    <source>
        <dbReference type="Google" id="ProtNLM"/>
    </source>
</evidence>
<dbReference type="STRING" id="93064.BRX40_09450"/>
<protein>
    <recommendedName>
        <fullName evidence="5">DUF2946 domain-containing protein</fullName>
    </recommendedName>
</protein>
<evidence type="ECO:0000313" key="4">
    <source>
        <dbReference type="Proteomes" id="UP000286681"/>
    </source>
</evidence>
<reference evidence="3" key="2">
    <citation type="submission" date="2016-12" db="EMBL/GenBank/DDBJ databases">
        <title>Whole genome sequencing of Sphingomonas sp. ABOJV.</title>
        <authorList>
            <person name="Conlan S."/>
            <person name="Thomas P.J."/>
            <person name="Mullikin J."/>
            <person name="Palmore T.N."/>
            <person name="Frank K.M."/>
            <person name="Segre J.A."/>
        </authorList>
    </citation>
    <scope>NUCLEOTIDE SEQUENCE [LARGE SCALE GENOMIC DNA]</scope>
    <source>
        <strain evidence="3">ABOJV</strain>
    </source>
</reference>
<reference evidence="2 4" key="3">
    <citation type="submission" date="2018-07" db="EMBL/GenBank/DDBJ databases">
        <title>Genomic and Epidemiologic Investigation of an Indolent Hospital Outbreak.</title>
        <authorList>
            <person name="Johnson R.C."/>
            <person name="Deming C."/>
            <person name="Conlan S."/>
            <person name="Zellmer C.J."/>
            <person name="Michelin A.V."/>
            <person name="Lee-Lin S."/>
            <person name="Thomas P.J."/>
            <person name="Park M."/>
            <person name="Weingarten R.A."/>
            <person name="Less J."/>
            <person name="Dekker J.P."/>
            <person name="Frank K.M."/>
            <person name="Musser K.A."/>
            <person name="Mcquiston J.R."/>
            <person name="Henderson D.K."/>
            <person name="Lau A.F."/>
            <person name="Palmore T.N."/>
            <person name="Segre J.A."/>
        </authorList>
    </citation>
    <scope>NUCLEOTIDE SEQUENCE [LARGE SCALE GENOMIC DNA]</scope>
    <source>
        <strain evidence="2 4">SK-NIH.Env10_0317</strain>
    </source>
</reference>
<dbReference type="EMBL" id="CP018820">
    <property type="protein sequence ID" value="APR52622.1"/>
    <property type="molecule type" value="Genomic_DNA"/>
</dbReference>
<keyword evidence="3" id="KW-1185">Reference proteome</keyword>
<organism evidence="1 3">
    <name type="scientific">Sphingomonas koreensis</name>
    <dbReference type="NCBI Taxonomy" id="93064"/>
    <lineage>
        <taxon>Bacteria</taxon>
        <taxon>Pseudomonadati</taxon>
        <taxon>Pseudomonadota</taxon>
        <taxon>Alphaproteobacteria</taxon>
        <taxon>Sphingomonadales</taxon>
        <taxon>Sphingomonadaceae</taxon>
        <taxon>Sphingomonas</taxon>
    </lineage>
</organism>
<evidence type="ECO:0000313" key="3">
    <source>
        <dbReference type="Proteomes" id="UP000185161"/>
    </source>
</evidence>
<dbReference type="RefSeq" id="WP_066578570.1">
    <property type="nucleotide sequence ID" value="NZ_CP018820.1"/>
</dbReference>
<dbReference type="AlphaFoldDB" id="A0A1L6J9J7"/>
<dbReference type="OrthoDB" id="7474988at2"/>
<sequence>MAGWIRESRGGRSILLVLFALVLAIRVAIPTGFMPTAAPKGIVISVCTGLGETKAFLPTGDDDAPEPHGSGTSDCTFATGLGSGLVASASAPLAAFGLAVHGVRADPAIAEFTVHRLAAPPPPAHAPPAHA</sequence>
<evidence type="ECO:0000313" key="2">
    <source>
        <dbReference type="EMBL" id="RSU99958.1"/>
    </source>
</evidence>
<dbReference type="GeneID" id="44132783"/>
<evidence type="ECO:0000313" key="1">
    <source>
        <dbReference type="EMBL" id="APR52622.1"/>
    </source>
</evidence>
<reference evidence="1" key="1">
    <citation type="submission" date="2016-12" db="EMBL/GenBank/DDBJ databases">
        <title>Whole genome sequencing of Sphingomonas koreensis.</title>
        <authorList>
            <person name="Conlan S."/>
            <person name="Thomas P.J."/>
            <person name="Mullikin J."/>
            <person name="Palmore T.N."/>
            <person name="Frank K.M."/>
            <person name="Segre J.A."/>
        </authorList>
    </citation>
    <scope>NUCLEOTIDE SEQUENCE</scope>
    <source>
        <strain evidence="1">ABOJV</strain>
    </source>
</reference>
<dbReference type="EMBL" id="QQWO01000020">
    <property type="protein sequence ID" value="RSU99958.1"/>
    <property type="molecule type" value="Genomic_DNA"/>
</dbReference>
<gene>
    <name evidence="1" type="ORF">BRX40_09450</name>
    <name evidence="2" type="ORF">CA257_18790</name>
</gene>
<dbReference type="Proteomes" id="UP000286681">
    <property type="component" value="Unassembled WGS sequence"/>
</dbReference>
<dbReference type="Proteomes" id="UP000185161">
    <property type="component" value="Chromosome"/>
</dbReference>
<accession>A0A1L6J9J7</accession>
<proteinExistence type="predicted"/>
<dbReference type="KEGG" id="skr:BRX40_09450"/>
<name>A0A1L6J9J7_9SPHN</name>